<dbReference type="PIRSF" id="PIRSF006107">
    <property type="entry name" value="PhpActrans_proteobac"/>
    <property type="match status" value="1"/>
</dbReference>
<evidence type="ECO:0000256" key="13">
    <source>
        <dbReference type="PIRNR" id="PIRNR006107"/>
    </source>
</evidence>
<evidence type="ECO:0000256" key="9">
    <source>
        <dbReference type="ARBA" id="ARBA00022679"/>
    </source>
</evidence>
<dbReference type="PANTHER" id="PTHR43356:SF3">
    <property type="entry name" value="PHOSPHATE ACETYLTRANSFERASE"/>
    <property type="match status" value="1"/>
</dbReference>
<dbReference type="GO" id="GO:0008959">
    <property type="term" value="F:phosphate acetyltransferase activity"/>
    <property type="evidence" value="ECO:0007669"/>
    <property type="project" value="UniProtKB-EC"/>
</dbReference>
<proteinExistence type="inferred from homology"/>
<dbReference type="InterPro" id="IPR050500">
    <property type="entry name" value="Phos_Acetyltrans/Butyryltrans"/>
</dbReference>
<dbReference type="Proteomes" id="UP000032254">
    <property type="component" value="Unassembled WGS sequence"/>
</dbReference>
<evidence type="ECO:0000256" key="8">
    <source>
        <dbReference type="ARBA" id="ARBA00022490"/>
    </source>
</evidence>
<dbReference type="GO" id="GO:0006085">
    <property type="term" value="P:acetyl-CoA biosynthetic process"/>
    <property type="evidence" value="ECO:0007669"/>
    <property type="project" value="UniProtKB-UniPathway"/>
</dbReference>
<comment type="caution">
    <text evidence="16">The sequence shown here is derived from an EMBL/GenBank/DDBJ whole genome shotgun (WGS) entry which is preliminary data.</text>
</comment>
<dbReference type="Gene3D" id="3.40.1390.20">
    <property type="entry name" value="HprK N-terminal domain-like"/>
    <property type="match status" value="1"/>
</dbReference>
<evidence type="ECO:0000256" key="1">
    <source>
        <dbReference type="ARBA" id="ARBA00000705"/>
    </source>
</evidence>
<accession>A0A0D0UWU1</accession>
<sequence>MARSVYLTSVGSGGGKSTIALGLAELLSRQVERIGAFRPLVPGRGPDQILALLSERYRIEIPVDELHGCSYAEAGALVADGRREELISRIVERYRDVERRCPAVVVVGSDFADGGDGAGPRELAFNARLATEFGSVVVPVVDGFGQQPEAIAAAARGAYHDLVDLGATVLAVIANRVPGPMTLPELPVPAYAIPEVPAVSAPTVAEVAAALGATLLAGDDAALGRDVLDYVVGAAHVPTLLDHLTEGALVITPADRADLLVAASAAHVAGQVSVAGLVLTLGERPDPRAMRLVEGLNTGLAVLSVGSDSYDTVAASSRIEGRPSMAHPRKVEAALGAFEDCVDTVDLARRLRVSRSARVTPLMFEYDLIDRARSNRRRLVLPEGAEERILRAAEILLRRGVADLTLLGRPDDIARRTRELGVDISGAAVVDPATSPWRDEFAEAYAKLRAHRGMTAELAHDIVAQPNYFGTMMVHTGHADGMVSGATHTTAATIRPAFEIIRTVPGVSVASSVFFMLLADRVLVYGDCAVNPDPDAAQLADIAISSADTAARFGIEPRVAMLSYSTGDSGAGADVEKVAAATRLVRERRPELLVEGPIQYDAAIDPHVAATKLPDSAVAGRATVFIFPDLNTGNNTYKAVQRSAGAVAVGPVMQGLRCPVNDLSRGATVPDIVNTVAITAIQAAAGESS</sequence>
<protein>
    <recommendedName>
        <fullName evidence="7 13">Phosphate acetyltransferase</fullName>
        <ecNumber evidence="6 13">2.3.1.8</ecNumber>
    </recommendedName>
    <alternativeName>
        <fullName evidence="11 13">Phosphotransacetylase</fullName>
    </alternativeName>
</protein>
<dbReference type="InterPro" id="IPR002505">
    <property type="entry name" value="PTA_PTB"/>
</dbReference>
<dbReference type="RefSeq" id="WP_043965927.1">
    <property type="nucleotide sequence ID" value="NZ_JXSX01000002.1"/>
</dbReference>
<evidence type="ECO:0000256" key="7">
    <source>
        <dbReference type="ARBA" id="ARBA00021528"/>
    </source>
</evidence>
<feature type="domain" description="Phosphate acetyl/butaryl transferase" evidence="14">
    <location>
        <begin position="363"/>
        <end position="680"/>
    </location>
</feature>
<dbReference type="Pfam" id="PF13500">
    <property type="entry name" value="AAA_26"/>
    <property type="match status" value="1"/>
</dbReference>
<evidence type="ECO:0000259" key="14">
    <source>
        <dbReference type="Pfam" id="PF01515"/>
    </source>
</evidence>
<dbReference type="InterPro" id="IPR010766">
    <property type="entry name" value="DRTGG"/>
</dbReference>
<dbReference type="InterPro" id="IPR028979">
    <property type="entry name" value="Ser_kin/Pase_Hpr-like_N_sf"/>
</dbReference>
<evidence type="ECO:0000256" key="3">
    <source>
        <dbReference type="ARBA" id="ARBA00004989"/>
    </source>
</evidence>
<dbReference type="UniPathway" id="UPA00340">
    <property type="reaction ID" value="UER00459"/>
</dbReference>
<organism evidence="16 17">
    <name type="scientific">Micromonospora haikouensis</name>
    <dbReference type="NCBI Taxonomy" id="686309"/>
    <lineage>
        <taxon>Bacteria</taxon>
        <taxon>Bacillati</taxon>
        <taxon>Actinomycetota</taxon>
        <taxon>Actinomycetes</taxon>
        <taxon>Micromonosporales</taxon>
        <taxon>Micromonosporaceae</taxon>
        <taxon>Micromonospora</taxon>
    </lineage>
</organism>
<dbReference type="EC" id="2.3.1.8" evidence="6 13"/>
<evidence type="ECO:0000313" key="17">
    <source>
        <dbReference type="Proteomes" id="UP000032254"/>
    </source>
</evidence>
<dbReference type="PATRIC" id="fig|47853.6.peg.4230"/>
<dbReference type="OrthoDB" id="9808984at2"/>
<dbReference type="NCBIfam" id="NF004167">
    <property type="entry name" value="PRK05632.1"/>
    <property type="match status" value="1"/>
</dbReference>
<dbReference type="InterPro" id="IPR016475">
    <property type="entry name" value="P-Actrans_bac"/>
</dbReference>
<dbReference type="AlphaFoldDB" id="A0A0D0UWU1"/>
<dbReference type="Gene3D" id="3.40.50.10750">
    <property type="entry name" value="Isocitrate/Isopropylmalate dehydrogenase-like"/>
    <property type="match status" value="1"/>
</dbReference>
<dbReference type="Gene3D" id="3.40.50.10950">
    <property type="match status" value="1"/>
</dbReference>
<comment type="catalytic activity">
    <reaction evidence="1 13">
        <text>acetyl-CoA + phosphate = acetyl phosphate + CoA</text>
        <dbReference type="Rhea" id="RHEA:19521"/>
        <dbReference type="ChEBI" id="CHEBI:22191"/>
        <dbReference type="ChEBI" id="CHEBI:43474"/>
        <dbReference type="ChEBI" id="CHEBI:57287"/>
        <dbReference type="ChEBI" id="CHEBI:57288"/>
        <dbReference type="EC" id="2.3.1.8"/>
    </reaction>
</comment>
<dbReference type="InterPro" id="IPR042113">
    <property type="entry name" value="P_AcTrfase_dom1"/>
</dbReference>
<dbReference type="SUPFAM" id="SSF52540">
    <property type="entry name" value="P-loop containing nucleoside triphosphate hydrolases"/>
    <property type="match status" value="1"/>
</dbReference>
<keyword evidence="10 13" id="KW-0012">Acyltransferase</keyword>
<keyword evidence="9 13" id="KW-0808">Transferase</keyword>
<comment type="similarity">
    <text evidence="4 13">In the C-terminal section; belongs to the phosphate acetyltransferase and butyryltransferase family.</text>
</comment>
<dbReference type="PANTHER" id="PTHR43356">
    <property type="entry name" value="PHOSPHATE ACETYLTRANSFERASE"/>
    <property type="match status" value="1"/>
</dbReference>
<dbReference type="GeneID" id="301306380"/>
<evidence type="ECO:0000256" key="11">
    <source>
        <dbReference type="ARBA" id="ARBA00031108"/>
    </source>
</evidence>
<dbReference type="InterPro" id="IPR004614">
    <property type="entry name" value="P_AcTrfase"/>
</dbReference>
<dbReference type="SUPFAM" id="SSF75138">
    <property type="entry name" value="HprK N-terminal domain-like"/>
    <property type="match status" value="1"/>
</dbReference>
<evidence type="ECO:0000313" key="16">
    <source>
        <dbReference type="EMBL" id="KIR63197.1"/>
    </source>
</evidence>
<comment type="domain">
    <text evidence="13">The N-terminal region seems to be important for proper quaternary structure. The C-terminal region contains the substrate-binding site.</text>
</comment>
<name>A0A0D0UWU1_9ACTN</name>
<comment type="function">
    <text evidence="12 13">Involved in acetate metabolism.</text>
</comment>
<evidence type="ECO:0000256" key="2">
    <source>
        <dbReference type="ARBA" id="ARBA00004496"/>
    </source>
</evidence>
<dbReference type="NCBIfam" id="TIGR00651">
    <property type="entry name" value="pta"/>
    <property type="match status" value="1"/>
</dbReference>
<keyword evidence="17" id="KW-1185">Reference proteome</keyword>
<comment type="subcellular location">
    <subcellularLocation>
        <location evidence="2 13">Cytoplasm</location>
    </subcellularLocation>
</comment>
<keyword evidence="8 13" id="KW-0963">Cytoplasm</keyword>
<dbReference type="Pfam" id="PF07085">
    <property type="entry name" value="DRTGG"/>
    <property type="match status" value="1"/>
</dbReference>
<gene>
    <name evidence="16" type="ORF">TK50_20220</name>
</gene>
<dbReference type="InterPro" id="IPR027417">
    <property type="entry name" value="P-loop_NTPase"/>
</dbReference>
<evidence type="ECO:0000256" key="10">
    <source>
        <dbReference type="ARBA" id="ARBA00023315"/>
    </source>
</evidence>
<evidence type="ECO:0000256" key="4">
    <source>
        <dbReference type="ARBA" id="ARBA00008756"/>
    </source>
</evidence>
<reference evidence="16 17" key="1">
    <citation type="submission" date="2015-01" db="EMBL/GenBank/DDBJ databases">
        <title>Sequencing and annotation of Micromonospora carbonacea strain JXNU-1 genome.</title>
        <authorList>
            <person name="Long Z."/>
            <person name="Huang Y."/>
            <person name="Jiang Y."/>
        </authorList>
    </citation>
    <scope>NUCLEOTIDE SEQUENCE [LARGE SCALE GENOMIC DNA]</scope>
    <source>
        <strain evidence="16 17">JXNU-1</strain>
    </source>
</reference>
<dbReference type="NCBIfam" id="NF007233">
    <property type="entry name" value="PRK09653.1"/>
    <property type="match status" value="1"/>
</dbReference>
<comment type="pathway">
    <text evidence="3 13">Metabolic intermediate biosynthesis; acetyl-CoA biosynthesis; acetyl-CoA from acetate: step 2/2.</text>
</comment>
<comment type="similarity">
    <text evidence="5 13">In the N-terminal section; belongs to the CobB/CobQ family.</text>
</comment>
<evidence type="ECO:0000256" key="5">
    <source>
        <dbReference type="ARBA" id="ARBA00009786"/>
    </source>
</evidence>
<dbReference type="InterPro" id="IPR042112">
    <property type="entry name" value="P_AcTrfase_dom2"/>
</dbReference>
<dbReference type="EMBL" id="JXSX01000002">
    <property type="protein sequence ID" value="KIR63197.1"/>
    <property type="molecule type" value="Genomic_DNA"/>
</dbReference>
<evidence type="ECO:0000256" key="12">
    <source>
        <dbReference type="ARBA" id="ARBA00049955"/>
    </source>
</evidence>
<dbReference type="GO" id="GO:0005737">
    <property type="term" value="C:cytoplasm"/>
    <property type="evidence" value="ECO:0007669"/>
    <property type="project" value="UniProtKB-SubCell"/>
</dbReference>
<feature type="domain" description="DRTGG" evidence="15">
    <location>
        <begin position="206"/>
        <end position="315"/>
    </location>
</feature>
<dbReference type="FunFam" id="3.40.50.10750:FF:000001">
    <property type="entry name" value="Phosphate acetyltransferase"/>
    <property type="match status" value="1"/>
</dbReference>
<evidence type="ECO:0000259" key="15">
    <source>
        <dbReference type="Pfam" id="PF07085"/>
    </source>
</evidence>
<dbReference type="Gene3D" id="3.40.50.300">
    <property type="entry name" value="P-loop containing nucleotide triphosphate hydrolases"/>
    <property type="match status" value="1"/>
</dbReference>
<dbReference type="Pfam" id="PF01515">
    <property type="entry name" value="PTA_PTB"/>
    <property type="match status" value="1"/>
</dbReference>
<dbReference type="SUPFAM" id="SSF53659">
    <property type="entry name" value="Isocitrate/Isopropylmalate dehydrogenase-like"/>
    <property type="match status" value="1"/>
</dbReference>
<evidence type="ECO:0000256" key="6">
    <source>
        <dbReference type="ARBA" id="ARBA00012707"/>
    </source>
</evidence>